<dbReference type="Pfam" id="PF00440">
    <property type="entry name" value="TetR_N"/>
    <property type="match status" value="1"/>
</dbReference>
<feature type="domain" description="HTH tetR-type" evidence="2">
    <location>
        <begin position="21"/>
        <end position="52"/>
    </location>
</feature>
<sequence length="198" mass="22179">MFTEPVQSRAERRQLSRGKVLAAAERLFRERGFDATTVRQIAAEAGLSAGSVMAVGDKHGLLVAIFDGWIDAMHRERDRARSEQPLADAVDDVIALAEPFFDYFVLDRELSREYAATIVRGRHDSAIFQNLRLTLIGEIQQVLSRAGHDEDRAGRAARSIYFAYLGILMTMSNGTLPDDVGREQFRDVVSLIVNRPEE</sequence>
<dbReference type="Proteomes" id="UP001589532">
    <property type="component" value="Unassembled WGS sequence"/>
</dbReference>
<dbReference type="InterPro" id="IPR001647">
    <property type="entry name" value="HTH_TetR"/>
</dbReference>
<dbReference type="RefSeq" id="WP_344987433.1">
    <property type="nucleotide sequence ID" value="NZ_BAAAXV010000001.1"/>
</dbReference>
<evidence type="ECO:0000313" key="3">
    <source>
        <dbReference type="EMBL" id="MFB9627475.1"/>
    </source>
</evidence>
<dbReference type="InterPro" id="IPR050109">
    <property type="entry name" value="HTH-type_TetR-like_transc_reg"/>
</dbReference>
<organism evidence="3 4">
    <name type="scientific">Nonomuraea helvata</name>
    <dbReference type="NCBI Taxonomy" id="37484"/>
    <lineage>
        <taxon>Bacteria</taxon>
        <taxon>Bacillati</taxon>
        <taxon>Actinomycetota</taxon>
        <taxon>Actinomycetes</taxon>
        <taxon>Streptosporangiales</taxon>
        <taxon>Streptosporangiaceae</taxon>
        <taxon>Nonomuraea</taxon>
    </lineage>
</organism>
<evidence type="ECO:0000259" key="2">
    <source>
        <dbReference type="Pfam" id="PF00440"/>
    </source>
</evidence>
<evidence type="ECO:0000256" key="1">
    <source>
        <dbReference type="ARBA" id="ARBA00023125"/>
    </source>
</evidence>
<keyword evidence="4" id="KW-1185">Reference proteome</keyword>
<evidence type="ECO:0000313" key="4">
    <source>
        <dbReference type="Proteomes" id="UP001589532"/>
    </source>
</evidence>
<comment type="caution">
    <text evidence="3">The sequence shown here is derived from an EMBL/GenBank/DDBJ whole genome shotgun (WGS) entry which is preliminary data.</text>
</comment>
<dbReference type="EMBL" id="JBHMBW010000033">
    <property type="protein sequence ID" value="MFB9627475.1"/>
    <property type="molecule type" value="Genomic_DNA"/>
</dbReference>
<accession>A0ABV5S715</accession>
<name>A0ABV5S715_9ACTN</name>
<protein>
    <submittedName>
        <fullName evidence="3">TetR/AcrR family transcriptional regulator</fullName>
    </submittedName>
</protein>
<proteinExistence type="predicted"/>
<reference evidence="3 4" key="1">
    <citation type="submission" date="2024-09" db="EMBL/GenBank/DDBJ databases">
        <authorList>
            <person name="Sun Q."/>
            <person name="Mori K."/>
        </authorList>
    </citation>
    <scope>NUCLEOTIDE SEQUENCE [LARGE SCALE GENOMIC DNA]</scope>
    <source>
        <strain evidence="3 4">JCM 3143</strain>
    </source>
</reference>
<dbReference type="PANTHER" id="PTHR30055">
    <property type="entry name" value="HTH-TYPE TRANSCRIPTIONAL REGULATOR RUTR"/>
    <property type="match status" value="1"/>
</dbReference>
<dbReference type="PANTHER" id="PTHR30055:SF181">
    <property type="entry name" value="BLR6905 PROTEIN"/>
    <property type="match status" value="1"/>
</dbReference>
<dbReference type="Gene3D" id="1.10.357.10">
    <property type="entry name" value="Tetracycline Repressor, domain 2"/>
    <property type="match status" value="1"/>
</dbReference>
<gene>
    <name evidence="3" type="ORF">ACFFSA_30715</name>
</gene>
<keyword evidence="1" id="KW-0238">DNA-binding</keyword>
<dbReference type="SUPFAM" id="SSF46689">
    <property type="entry name" value="Homeodomain-like"/>
    <property type="match status" value="1"/>
</dbReference>
<dbReference type="InterPro" id="IPR009057">
    <property type="entry name" value="Homeodomain-like_sf"/>
</dbReference>